<protein>
    <submittedName>
        <fullName evidence="1">Uncharacterized protein</fullName>
    </submittedName>
</protein>
<reference evidence="1" key="2">
    <citation type="submission" date="2023-06" db="EMBL/GenBank/DDBJ databases">
        <authorList>
            <consortium name="Lawrence Berkeley National Laboratory"/>
            <person name="Haridas S."/>
            <person name="Hensen N."/>
            <person name="Bonometti L."/>
            <person name="Westerberg I."/>
            <person name="Brannstrom I.O."/>
            <person name="Guillou S."/>
            <person name="Cros-Aarteil S."/>
            <person name="Calhoun S."/>
            <person name="Kuo A."/>
            <person name="Mondo S."/>
            <person name="Pangilinan J."/>
            <person name="Riley R."/>
            <person name="Labutti K."/>
            <person name="Andreopoulos B."/>
            <person name="Lipzen A."/>
            <person name="Chen C."/>
            <person name="Yanf M."/>
            <person name="Daum C."/>
            <person name="Ng V."/>
            <person name="Clum A."/>
            <person name="Steindorff A."/>
            <person name="Ohm R."/>
            <person name="Martin F."/>
            <person name="Silar P."/>
            <person name="Natvig D."/>
            <person name="Lalanne C."/>
            <person name="Gautier V."/>
            <person name="Ament-Velasquez S.L."/>
            <person name="Kruys A."/>
            <person name="Hutchinson M.I."/>
            <person name="Powell A.J."/>
            <person name="Barry K."/>
            <person name="Miller A.N."/>
            <person name="Grigoriev I.V."/>
            <person name="Debuchy R."/>
            <person name="Gladieux P."/>
            <person name="Thoren M.H."/>
            <person name="Johannesson H."/>
        </authorList>
    </citation>
    <scope>NUCLEOTIDE SEQUENCE</scope>
    <source>
        <strain evidence="1">CBS 955.72</strain>
    </source>
</reference>
<gene>
    <name evidence="1" type="ORF">B0T25DRAFT_568118</name>
</gene>
<proteinExistence type="predicted"/>
<organism evidence="1 2">
    <name type="scientific">Lasiosphaeria hispida</name>
    <dbReference type="NCBI Taxonomy" id="260671"/>
    <lineage>
        <taxon>Eukaryota</taxon>
        <taxon>Fungi</taxon>
        <taxon>Dikarya</taxon>
        <taxon>Ascomycota</taxon>
        <taxon>Pezizomycotina</taxon>
        <taxon>Sordariomycetes</taxon>
        <taxon>Sordariomycetidae</taxon>
        <taxon>Sordariales</taxon>
        <taxon>Lasiosphaeriaceae</taxon>
        <taxon>Lasiosphaeria</taxon>
    </lineage>
</organism>
<dbReference type="AlphaFoldDB" id="A0AAJ0MDW1"/>
<reference evidence="1" key="1">
    <citation type="journal article" date="2023" name="Mol. Phylogenet. Evol.">
        <title>Genome-scale phylogeny and comparative genomics of the fungal order Sordariales.</title>
        <authorList>
            <person name="Hensen N."/>
            <person name="Bonometti L."/>
            <person name="Westerberg I."/>
            <person name="Brannstrom I.O."/>
            <person name="Guillou S."/>
            <person name="Cros-Aarteil S."/>
            <person name="Calhoun S."/>
            <person name="Haridas S."/>
            <person name="Kuo A."/>
            <person name="Mondo S."/>
            <person name="Pangilinan J."/>
            <person name="Riley R."/>
            <person name="LaButti K."/>
            <person name="Andreopoulos B."/>
            <person name="Lipzen A."/>
            <person name="Chen C."/>
            <person name="Yan M."/>
            <person name="Daum C."/>
            <person name="Ng V."/>
            <person name="Clum A."/>
            <person name="Steindorff A."/>
            <person name="Ohm R.A."/>
            <person name="Martin F."/>
            <person name="Silar P."/>
            <person name="Natvig D.O."/>
            <person name="Lalanne C."/>
            <person name="Gautier V."/>
            <person name="Ament-Velasquez S.L."/>
            <person name="Kruys A."/>
            <person name="Hutchinson M.I."/>
            <person name="Powell A.J."/>
            <person name="Barry K."/>
            <person name="Miller A.N."/>
            <person name="Grigoriev I.V."/>
            <person name="Debuchy R."/>
            <person name="Gladieux P."/>
            <person name="Hiltunen Thoren M."/>
            <person name="Johannesson H."/>
        </authorList>
    </citation>
    <scope>NUCLEOTIDE SEQUENCE</scope>
    <source>
        <strain evidence="1">CBS 955.72</strain>
    </source>
</reference>
<comment type="caution">
    <text evidence="1">The sequence shown here is derived from an EMBL/GenBank/DDBJ whole genome shotgun (WGS) entry which is preliminary data.</text>
</comment>
<name>A0AAJ0MDW1_9PEZI</name>
<keyword evidence="2" id="KW-1185">Reference proteome</keyword>
<accession>A0AAJ0MDW1</accession>
<dbReference type="Proteomes" id="UP001275084">
    <property type="component" value="Unassembled WGS sequence"/>
</dbReference>
<evidence type="ECO:0000313" key="2">
    <source>
        <dbReference type="Proteomes" id="UP001275084"/>
    </source>
</evidence>
<dbReference type="EMBL" id="JAUIQD010000004">
    <property type="protein sequence ID" value="KAK3352870.1"/>
    <property type="molecule type" value="Genomic_DNA"/>
</dbReference>
<sequence>MAAPMPFNLPSALEQAAPVAKKLHQYWIIIDFVHGHILDAAGAPREYIEVAGEFMEAFKFRKRSSTAEQDEDLMFSAQVYEWMVAMHCHGTLTMAMEGIENLRQSRIEGLLALGNSQNKMYHGFVQSEHEFRALMVQFRERNNDEVDCPDFPTGDDGGQKALVKELYDAMLDCDPDIVRSFSKEARKQGAERARELDPQEVAGTAFIRRLKDVERELLCWEILFAARDMQMKKANILQWSNGSFTYKGFDTFRERWDAIVCLLRTCKAAIPDITTVPQLMKVVANPELEAEGRGLDIFE</sequence>
<evidence type="ECO:0000313" key="1">
    <source>
        <dbReference type="EMBL" id="KAK3352870.1"/>
    </source>
</evidence>